<keyword evidence="2" id="KW-1185">Reference proteome</keyword>
<reference evidence="2" key="1">
    <citation type="journal article" date="2019" name="Curr. Biol.">
        <title>Genome Sequence of Striga asiatica Provides Insight into the Evolution of Plant Parasitism.</title>
        <authorList>
            <person name="Yoshida S."/>
            <person name="Kim S."/>
            <person name="Wafula E.K."/>
            <person name="Tanskanen J."/>
            <person name="Kim Y.M."/>
            <person name="Honaas L."/>
            <person name="Yang Z."/>
            <person name="Spallek T."/>
            <person name="Conn C.E."/>
            <person name="Ichihashi Y."/>
            <person name="Cheong K."/>
            <person name="Cui S."/>
            <person name="Der J.P."/>
            <person name="Gundlach H."/>
            <person name="Jiao Y."/>
            <person name="Hori C."/>
            <person name="Ishida J.K."/>
            <person name="Kasahara H."/>
            <person name="Kiba T."/>
            <person name="Kim M.S."/>
            <person name="Koo N."/>
            <person name="Laohavisit A."/>
            <person name="Lee Y.H."/>
            <person name="Lumba S."/>
            <person name="McCourt P."/>
            <person name="Mortimer J.C."/>
            <person name="Mutuku J.M."/>
            <person name="Nomura T."/>
            <person name="Sasaki-Sekimoto Y."/>
            <person name="Seto Y."/>
            <person name="Wang Y."/>
            <person name="Wakatake T."/>
            <person name="Sakakibara H."/>
            <person name="Demura T."/>
            <person name="Yamaguchi S."/>
            <person name="Yoneyama K."/>
            <person name="Manabe R.I."/>
            <person name="Nelson D.C."/>
            <person name="Schulman A.H."/>
            <person name="Timko M.P."/>
            <person name="dePamphilis C.W."/>
            <person name="Choi D."/>
            <person name="Shirasu K."/>
        </authorList>
    </citation>
    <scope>NUCLEOTIDE SEQUENCE [LARGE SCALE GENOMIC DNA]</scope>
    <source>
        <strain evidence="2">cv. UVA1</strain>
    </source>
</reference>
<comment type="caution">
    <text evidence="1">The sequence shown here is derived from an EMBL/GenBank/DDBJ whole genome shotgun (WGS) entry which is preliminary data.</text>
</comment>
<accession>A0A5A7Q2K0</accession>
<organism evidence="1 2">
    <name type="scientific">Striga asiatica</name>
    <name type="common">Asiatic witchweed</name>
    <name type="synonym">Buchnera asiatica</name>
    <dbReference type="NCBI Taxonomy" id="4170"/>
    <lineage>
        <taxon>Eukaryota</taxon>
        <taxon>Viridiplantae</taxon>
        <taxon>Streptophyta</taxon>
        <taxon>Embryophyta</taxon>
        <taxon>Tracheophyta</taxon>
        <taxon>Spermatophyta</taxon>
        <taxon>Magnoliopsida</taxon>
        <taxon>eudicotyledons</taxon>
        <taxon>Gunneridae</taxon>
        <taxon>Pentapetalae</taxon>
        <taxon>asterids</taxon>
        <taxon>lamiids</taxon>
        <taxon>Lamiales</taxon>
        <taxon>Orobanchaceae</taxon>
        <taxon>Buchnereae</taxon>
        <taxon>Striga</taxon>
    </lineage>
</organism>
<sequence length="172" mass="19549">MPLPFSVTSGFCTFGFSINSLRSIFSRRFRIFPRYEIWCGHPLSCLSTRQMPESWADIDLSESGRNKSLVPSAIHTRRQARWGVEWDEKSFETISLLPGLKHGEFRSKKECPTQVKAKAEGSKVRGITPSKYGTEAINLKLSSCRSCREGQTINRGRSLAIKTNRTREECDN</sequence>
<evidence type="ECO:0000313" key="2">
    <source>
        <dbReference type="Proteomes" id="UP000325081"/>
    </source>
</evidence>
<dbReference type="Proteomes" id="UP000325081">
    <property type="component" value="Unassembled WGS sequence"/>
</dbReference>
<protein>
    <submittedName>
        <fullName evidence="1">BTB/POZ domain-containing protein KCTD9</fullName>
    </submittedName>
</protein>
<proteinExistence type="predicted"/>
<gene>
    <name evidence="1" type="ORF">STAS_15724</name>
</gene>
<name>A0A5A7Q2K0_STRAF</name>
<evidence type="ECO:0000313" key="1">
    <source>
        <dbReference type="EMBL" id="GER39096.1"/>
    </source>
</evidence>
<dbReference type="AlphaFoldDB" id="A0A5A7Q2K0"/>
<dbReference type="EMBL" id="BKCP01005572">
    <property type="protein sequence ID" value="GER39096.1"/>
    <property type="molecule type" value="Genomic_DNA"/>
</dbReference>